<organism evidence="2 3">
    <name type="scientific">Flavobacterium hankyongi</name>
    <dbReference type="NCBI Taxonomy" id="1176532"/>
    <lineage>
        <taxon>Bacteria</taxon>
        <taxon>Pseudomonadati</taxon>
        <taxon>Bacteroidota</taxon>
        <taxon>Flavobacteriia</taxon>
        <taxon>Flavobacteriales</taxon>
        <taxon>Flavobacteriaceae</taxon>
        <taxon>Flavobacterium</taxon>
    </lineage>
</organism>
<gene>
    <name evidence="2" type="ORF">GCM10023230_04230</name>
</gene>
<reference evidence="3" key="1">
    <citation type="journal article" date="2019" name="Int. J. Syst. Evol. Microbiol.">
        <title>The Global Catalogue of Microorganisms (GCM) 10K type strain sequencing project: providing services to taxonomists for standard genome sequencing and annotation.</title>
        <authorList>
            <consortium name="The Broad Institute Genomics Platform"/>
            <consortium name="The Broad Institute Genome Sequencing Center for Infectious Disease"/>
            <person name="Wu L."/>
            <person name="Ma J."/>
        </authorList>
    </citation>
    <scope>NUCLEOTIDE SEQUENCE [LARGE SCALE GENOMIC DNA]</scope>
    <source>
        <strain evidence="3">JCM 18198</strain>
    </source>
</reference>
<dbReference type="Proteomes" id="UP001500141">
    <property type="component" value="Unassembled WGS sequence"/>
</dbReference>
<feature type="chain" id="PRO_5045356150" evidence="1">
    <location>
        <begin position="20"/>
        <end position="409"/>
    </location>
</feature>
<feature type="signal peptide" evidence="1">
    <location>
        <begin position="1"/>
        <end position="19"/>
    </location>
</feature>
<dbReference type="SUPFAM" id="SSF56935">
    <property type="entry name" value="Porins"/>
    <property type="match status" value="1"/>
</dbReference>
<evidence type="ECO:0000313" key="2">
    <source>
        <dbReference type="EMBL" id="GAA4759140.1"/>
    </source>
</evidence>
<proteinExistence type="predicted"/>
<keyword evidence="1" id="KW-0732">Signal</keyword>
<protein>
    <submittedName>
        <fullName evidence="2">Membrane protein</fullName>
    </submittedName>
</protein>
<comment type="caution">
    <text evidence="2">The sequence shown here is derived from an EMBL/GenBank/DDBJ whole genome shotgun (WGS) entry which is preliminary data.</text>
</comment>
<keyword evidence="3" id="KW-1185">Reference proteome</keyword>
<name>A0ABP8ZKC0_9FLAO</name>
<dbReference type="EMBL" id="BAABIP010000007">
    <property type="protein sequence ID" value="GAA4759140.1"/>
    <property type="molecule type" value="Genomic_DNA"/>
</dbReference>
<accession>A0ABP8ZKC0</accession>
<sequence>MIKKIILGSLFLFSLNTFAQEGTASPYSFYGIGEVKFKGTIDTRAMAGIGILNDSIHLNLQNPAALSSLKLTTFTVAGTFSPGKFKTASEEEKAQRTSFDYLSVAFPVGKIGLNFGLMPYSSVGFKILKETSTNAKRYFGDGGLNRFFVAGSYQVTQKLSFGLNVAYNFGEIETSVSEFKSGVQFGSRELNNSRMSGLVITTGASYKTKIKKYDFITSATFSPASNLNSNNTRELAKITYNALGTENVWDTRDIDVEDSKVKLPAKFTIGSGIGQDKKWFVGFESGFQGKGDYSNVVVENASYEAASKISLGGYYIPKYNSISSYLKRITYRAGLRYENTGLILNSKSIKDKAATFGFGFPLSGFSNINFSYELGKRGTVDSGLIQENYQNFSVGLSFNDRWFVKRKYD</sequence>
<dbReference type="Gene3D" id="2.40.160.60">
    <property type="entry name" value="Outer membrane protein transport protein (OMPP1/FadL/TodX)"/>
    <property type="match status" value="1"/>
</dbReference>
<evidence type="ECO:0000256" key="1">
    <source>
        <dbReference type="SAM" id="SignalP"/>
    </source>
</evidence>
<dbReference type="RefSeq" id="WP_264544384.1">
    <property type="nucleotide sequence ID" value="NZ_BAABIP010000007.1"/>
</dbReference>
<evidence type="ECO:0000313" key="3">
    <source>
        <dbReference type="Proteomes" id="UP001500141"/>
    </source>
</evidence>